<dbReference type="InterPro" id="IPR013130">
    <property type="entry name" value="Fe3_Rdtase_TM_dom"/>
</dbReference>
<dbReference type="InterPro" id="IPR022837">
    <property type="entry name" value="MsrQ-like"/>
</dbReference>
<keyword evidence="2 7" id="KW-0813">Transport</keyword>
<gene>
    <name evidence="7" type="primary">msrQ</name>
    <name evidence="9" type="ORF">NYP16_12660</name>
</gene>
<sequence length="202" mass="22950">MRRRDPWKAVLFVIGLVPAAWLVWLVLSGGLGANPIKEGIHFTGLWAIRFLCLALAVTPFMRLSGIKTIMRYRRMIGLYAFFYALLHVLTYAGVDQFFNLHDIWKDVAKRPFIMLGFATFLILLALAVTSTNKMVRRLGGRRWQALHRLVYGAGIMAAIHFTMSVKADVTEPLIYLSIILVLLALRMVPALQRKRRHDLSAA</sequence>
<evidence type="ECO:0000256" key="5">
    <source>
        <dbReference type="ARBA" id="ARBA00023004"/>
    </source>
</evidence>
<comment type="cofactor">
    <cofactor evidence="7">
        <name>heme b</name>
        <dbReference type="ChEBI" id="CHEBI:60344"/>
    </cofactor>
    <text evidence="7">Binds 1 heme b (iron(II)-protoporphyrin IX) group per subunit.</text>
</comment>
<protein>
    <recommendedName>
        <fullName evidence="7">Protein-methionine-sulfoxide reductase heme-binding subunit MsrQ</fullName>
    </recommendedName>
    <alternativeName>
        <fullName evidence="7">Flavocytochrome MsrQ</fullName>
    </alternativeName>
</protein>
<comment type="caution">
    <text evidence="9">The sequence shown here is derived from an EMBL/GenBank/DDBJ whole genome shotgun (WGS) entry which is preliminary data.</text>
</comment>
<keyword evidence="7" id="KW-0479">Metal-binding</keyword>
<keyword evidence="6 7" id="KW-0472">Membrane</keyword>
<dbReference type="PANTHER" id="PTHR36964">
    <property type="entry name" value="PROTEIN-METHIONINE-SULFOXIDE REDUCTASE HEME-BINDING SUBUNIT MSRQ"/>
    <property type="match status" value="1"/>
</dbReference>
<feature type="transmembrane region" description="Helical" evidence="7">
    <location>
        <begin position="173"/>
        <end position="191"/>
    </location>
</feature>
<keyword evidence="4 7" id="KW-1133">Transmembrane helix</keyword>
<keyword evidence="7" id="KW-1003">Cell membrane</keyword>
<evidence type="ECO:0000256" key="4">
    <source>
        <dbReference type="ARBA" id="ARBA00022989"/>
    </source>
</evidence>
<dbReference type="Pfam" id="PF01794">
    <property type="entry name" value="Ferric_reduct"/>
    <property type="match status" value="1"/>
</dbReference>
<comment type="function">
    <text evidence="7">Part of the MsrPQ system that repairs oxidized periplasmic proteins containing methionine sulfoxide residues (Met-O), using respiratory chain electrons. Thus protects these proteins from oxidative-stress damage caused by reactive species of oxygen and chlorine generated by the host defense mechanisms. MsrPQ is essential for the maintenance of envelope integrity under bleach stress, rescuing a wide series of structurally unrelated periplasmic proteins from methionine oxidation. MsrQ provides electrons for reduction to the reductase catalytic subunit MsrP, using the quinone pool of the respiratory chain.</text>
</comment>
<evidence type="ECO:0000313" key="10">
    <source>
        <dbReference type="Proteomes" id="UP001141619"/>
    </source>
</evidence>
<evidence type="ECO:0000256" key="2">
    <source>
        <dbReference type="ARBA" id="ARBA00022448"/>
    </source>
</evidence>
<dbReference type="Proteomes" id="UP001141619">
    <property type="component" value="Unassembled WGS sequence"/>
</dbReference>
<reference evidence="9" key="1">
    <citation type="submission" date="2022-08" db="EMBL/GenBank/DDBJ databases">
        <authorList>
            <person name="Vandamme P."/>
            <person name="Hettiarachchi A."/>
            <person name="Peeters C."/>
            <person name="Cnockaert M."/>
            <person name="Carlier A."/>
        </authorList>
    </citation>
    <scope>NUCLEOTIDE SEQUENCE</scope>
    <source>
        <strain evidence="9">LMG 31809</strain>
    </source>
</reference>
<feature type="domain" description="Ferric oxidoreductase" evidence="8">
    <location>
        <begin position="43"/>
        <end position="156"/>
    </location>
</feature>
<dbReference type="GO" id="GO:0016679">
    <property type="term" value="F:oxidoreductase activity, acting on diphenols and related substances as donors"/>
    <property type="evidence" value="ECO:0007669"/>
    <property type="project" value="TreeGrafter"/>
</dbReference>
<keyword evidence="10" id="KW-1185">Reference proteome</keyword>
<organism evidence="9 10">
    <name type="scientific">Govanella unica</name>
    <dbReference type="NCBI Taxonomy" id="2975056"/>
    <lineage>
        <taxon>Bacteria</taxon>
        <taxon>Pseudomonadati</taxon>
        <taxon>Pseudomonadota</taxon>
        <taxon>Alphaproteobacteria</taxon>
        <taxon>Emcibacterales</taxon>
        <taxon>Govanellaceae</taxon>
        <taxon>Govanella</taxon>
    </lineage>
</organism>
<evidence type="ECO:0000256" key="1">
    <source>
        <dbReference type="ARBA" id="ARBA00004141"/>
    </source>
</evidence>
<keyword evidence="7" id="KW-0249">Electron transport</keyword>
<dbReference type="PANTHER" id="PTHR36964:SF1">
    <property type="entry name" value="PROTEIN-METHIONINE-SULFOXIDE REDUCTASE HEME-BINDING SUBUNIT MSRQ"/>
    <property type="match status" value="1"/>
</dbReference>
<dbReference type="RefSeq" id="WP_274944511.1">
    <property type="nucleotide sequence ID" value="NZ_JANWOI010000004.1"/>
</dbReference>
<dbReference type="GO" id="GO:0020037">
    <property type="term" value="F:heme binding"/>
    <property type="evidence" value="ECO:0007669"/>
    <property type="project" value="UniProtKB-UniRule"/>
</dbReference>
<keyword evidence="7" id="KW-0288">FMN</keyword>
<dbReference type="HAMAP" id="MF_01207">
    <property type="entry name" value="MsrQ"/>
    <property type="match status" value="1"/>
</dbReference>
<evidence type="ECO:0000256" key="7">
    <source>
        <dbReference type="HAMAP-Rule" id="MF_01207"/>
    </source>
</evidence>
<evidence type="ECO:0000259" key="8">
    <source>
        <dbReference type="Pfam" id="PF01794"/>
    </source>
</evidence>
<evidence type="ECO:0000313" key="9">
    <source>
        <dbReference type="EMBL" id="MDA5194804.1"/>
    </source>
</evidence>
<dbReference type="AlphaFoldDB" id="A0A9X3TZU1"/>
<comment type="cofactor">
    <cofactor evidence="7">
        <name>FMN</name>
        <dbReference type="ChEBI" id="CHEBI:58210"/>
    </cofactor>
    <text evidence="7">Binds 1 FMN per subunit.</text>
</comment>
<comment type="similarity">
    <text evidence="7">Belongs to the MsrQ family.</text>
</comment>
<dbReference type="GO" id="GO:0030091">
    <property type="term" value="P:protein repair"/>
    <property type="evidence" value="ECO:0007669"/>
    <property type="project" value="UniProtKB-UniRule"/>
</dbReference>
<reference evidence="9" key="2">
    <citation type="journal article" date="2023" name="Syst. Appl. Microbiol.">
        <title>Govania unica gen. nov., sp. nov., a rare biosphere bacterium that represents a novel family in the class Alphaproteobacteria.</title>
        <authorList>
            <person name="Vandamme P."/>
            <person name="Peeters C."/>
            <person name="Hettiarachchi A."/>
            <person name="Cnockaert M."/>
            <person name="Carlier A."/>
        </authorList>
    </citation>
    <scope>NUCLEOTIDE SEQUENCE</scope>
    <source>
        <strain evidence="9">LMG 31809</strain>
    </source>
</reference>
<evidence type="ECO:0000256" key="6">
    <source>
        <dbReference type="ARBA" id="ARBA00023136"/>
    </source>
</evidence>
<comment type="caution">
    <text evidence="7">Lacks conserved residue(s) required for the propagation of feature annotation.</text>
</comment>
<keyword evidence="3 7" id="KW-0812">Transmembrane</keyword>
<evidence type="ECO:0000256" key="3">
    <source>
        <dbReference type="ARBA" id="ARBA00022692"/>
    </source>
</evidence>
<feature type="transmembrane region" description="Helical" evidence="7">
    <location>
        <begin position="149"/>
        <end position="167"/>
    </location>
</feature>
<dbReference type="EMBL" id="JANWOI010000004">
    <property type="protein sequence ID" value="MDA5194804.1"/>
    <property type="molecule type" value="Genomic_DNA"/>
</dbReference>
<comment type="subcellular location">
    <subcellularLocation>
        <location evidence="7">Cell membrane</location>
        <topology evidence="7">Multi-pass membrane protein</topology>
    </subcellularLocation>
    <subcellularLocation>
        <location evidence="1">Membrane</location>
        <topology evidence="1">Multi-pass membrane protein</topology>
    </subcellularLocation>
</comment>
<dbReference type="GO" id="GO:0005886">
    <property type="term" value="C:plasma membrane"/>
    <property type="evidence" value="ECO:0007669"/>
    <property type="project" value="UniProtKB-SubCell"/>
</dbReference>
<name>A0A9X3TZU1_9PROT</name>
<feature type="transmembrane region" description="Helical" evidence="7">
    <location>
        <begin position="42"/>
        <end position="63"/>
    </location>
</feature>
<keyword evidence="7" id="KW-0349">Heme</keyword>
<feature type="transmembrane region" description="Helical" evidence="7">
    <location>
        <begin position="75"/>
        <end position="92"/>
    </location>
</feature>
<dbReference type="GO" id="GO:0009055">
    <property type="term" value="F:electron transfer activity"/>
    <property type="evidence" value="ECO:0007669"/>
    <property type="project" value="UniProtKB-UniRule"/>
</dbReference>
<comment type="subunit">
    <text evidence="7">Heterodimer of a catalytic subunit (MsrP) and a heme-binding subunit (MsrQ).</text>
</comment>
<keyword evidence="7" id="KW-0285">Flavoprotein</keyword>
<dbReference type="GO" id="GO:0010181">
    <property type="term" value="F:FMN binding"/>
    <property type="evidence" value="ECO:0007669"/>
    <property type="project" value="UniProtKB-UniRule"/>
</dbReference>
<keyword evidence="5 7" id="KW-0408">Iron</keyword>
<accession>A0A9X3TZU1</accession>
<proteinExistence type="inferred from homology"/>
<dbReference type="GO" id="GO:0046872">
    <property type="term" value="F:metal ion binding"/>
    <property type="evidence" value="ECO:0007669"/>
    <property type="project" value="UniProtKB-KW"/>
</dbReference>
<feature type="transmembrane region" description="Helical" evidence="7">
    <location>
        <begin position="112"/>
        <end position="129"/>
    </location>
</feature>